<name>A0A831U0W1_GEOME</name>
<dbReference type="Gene3D" id="3.50.50.60">
    <property type="entry name" value="FAD/NAD(P)-binding domain"/>
    <property type="match status" value="2"/>
</dbReference>
<comment type="caution">
    <text evidence="3">The sequence shown here is derived from an EMBL/GenBank/DDBJ whole genome shotgun (WGS) entry which is preliminary data.</text>
</comment>
<feature type="domain" description="FAD-dependent protein C-terminal" evidence="2">
    <location>
        <begin position="281"/>
        <end position="474"/>
    </location>
</feature>
<dbReference type="InterPro" id="IPR049516">
    <property type="entry name" value="FAD-depend_C"/>
</dbReference>
<dbReference type="Pfam" id="PF07992">
    <property type="entry name" value="Pyr_redox_2"/>
    <property type="match status" value="1"/>
</dbReference>
<dbReference type="AlphaFoldDB" id="A0A831U0W1"/>
<evidence type="ECO:0000259" key="2">
    <source>
        <dbReference type="Pfam" id="PF21688"/>
    </source>
</evidence>
<evidence type="ECO:0000259" key="1">
    <source>
        <dbReference type="Pfam" id="PF07992"/>
    </source>
</evidence>
<dbReference type="Pfam" id="PF21688">
    <property type="entry name" value="FAD-depend_C"/>
    <property type="match status" value="1"/>
</dbReference>
<gene>
    <name evidence="3" type="ORF">ENQ87_12525</name>
</gene>
<dbReference type="GO" id="GO:0016491">
    <property type="term" value="F:oxidoreductase activity"/>
    <property type="evidence" value="ECO:0007669"/>
    <property type="project" value="InterPro"/>
</dbReference>
<reference evidence="3" key="1">
    <citation type="journal article" date="2020" name="mSystems">
        <title>Genome- and Community-Level Interaction Insights into Carbon Utilization and Element Cycling Functions of Hydrothermarchaeota in Hydrothermal Sediment.</title>
        <authorList>
            <person name="Zhou Z."/>
            <person name="Liu Y."/>
            <person name="Xu W."/>
            <person name="Pan J."/>
            <person name="Luo Z.H."/>
            <person name="Li M."/>
        </authorList>
    </citation>
    <scope>NUCLEOTIDE SEQUENCE [LARGE SCALE GENOMIC DNA]</scope>
    <source>
        <strain evidence="3">SpSt-349</strain>
    </source>
</reference>
<dbReference type="InterPro" id="IPR023753">
    <property type="entry name" value="FAD/NAD-binding_dom"/>
</dbReference>
<organism evidence="3">
    <name type="scientific">Geobacter metallireducens</name>
    <dbReference type="NCBI Taxonomy" id="28232"/>
    <lineage>
        <taxon>Bacteria</taxon>
        <taxon>Pseudomonadati</taxon>
        <taxon>Thermodesulfobacteriota</taxon>
        <taxon>Desulfuromonadia</taxon>
        <taxon>Geobacterales</taxon>
        <taxon>Geobacteraceae</taxon>
        <taxon>Geobacter</taxon>
    </lineage>
</organism>
<dbReference type="PANTHER" id="PTHR42842">
    <property type="entry name" value="FAD/NAD(P)-BINDING OXIDOREDUCTASE"/>
    <property type="match status" value="1"/>
</dbReference>
<dbReference type="InterPro" id="IPR036188">
    <property type="entry name" value="FAD/NAD-bd_sf"/>
</dbReference>
<dbReference type="InterPro" id="IPR028348">
    <property type="entry name" value="FAD-binding_protein"/>
</dbReference>
<dbReference type="SUPFAM" id="SSF51905">
    <property type="entry name" value="FAD/NAD(P)-binding domain"/>
    <property type="match status" value="1"/>
</dbReference>
<accession>A0A831U0W1</accession>
<dbReference type="Gene3D" id="3.30.70.2700">
    <property type="match status" value="1"/>
</dbReference>
<evidence type="ECO:0000313" key="3">
    <source>
        <dbReference type="EMBL" id="HEN43171.1"/>
    </source>
</evidence>
<dbReference type="PANTHER" id="PTHR42842:SF3">
    <property type="entry name" value="FAD_NAD(P)-BINDING OXIDOREDUCTASE FAMILY PROTEIN"/>
    <property type="match status" value="1"/>
</dbReference>
<feature type="domain" description="FAD/NAD(P)-binding" evidence="1">
    <location>
        <begin position="97"/>
        <end position="265"/>
    </location>
</feature>
<evidence type="ECO:0008006" key="4">
    <source>
        <dbReference type="Google" id="ProtNLM"/>
    </source>
</evidence>
<sequence>MPILIRNIFLAPGEGDEMLRGRLAERFGVPEREIRSVSLVRKSIDARRKSRVLIVCTVQCRLADEAGFLARHGHDPDVRGVEEEPRPVFPRLAGGRRIVIVGMGPAGLFAALRLVEYGLAPTILERGRPVEERTRDVQAFWSRGELDPESNVQFGEGGAGTFSDGKLTTRVNDPRIGYVLEKLVAYGAPPEILHLAKPHVGTDQLRRVVAGIRQGLLAAGCDIRFRSRVTDIVPREGRVGAVVVNGTEELAVDDLVLAPGHSARDTYEMLARRGVRLQAKPFAVGVRVEHPQKLINGIQYGKGHHPALPPADYALAYNDRRTGRSAYSFCMCPGGVVVAGSSEEGGVVTNGMSVHRRNSPFANSALVVTVGPDDFGSASPLAGVEFQRHWERRAFEAGGGGYRAPAQNLLSFLGMKGGKGVSSSYRPGVAETDLSLVLPAAVTETLREGLRVFNRRMRGFITAEGTLIGVETRTSAPVRIVRGEECQSESLPGLYPTGEGAGYAGGIMSAALDGIRVADIIAGKIAAETRSAI</sequence>
<proteinExistence type="predicted"/>
<dbReference type="EMBL" id="DSOV01000056">
    <property type="protein sequence ID" value="HEN43171.1"/>
    <property type="molecule type" value="Genomic_DNA"/>
</dbReference>
<dbReference type="PIRSF" id="PIRSF038984">
    <property type="entry name" value="FAD_binding_protein"/>
    <property type="match status" value="1"/>
</dbReference>
<protein>
    <recommendedName>
        <fullName evidence="4">FAD-dependent oxidoreductase</fullName>
    </recommendedName>
</protein>